<comment type="caution">
    <text evidence="2">The sequence shown here is derived from an EMBL/GenBank/DDBJ whole genome shotgun (WGS) entry which is preliminary data.</text>
</comment>
<gene>
    <name evidence="2" type="ORF">KY290_008333</name>
</gene>
<accession>A0ABQ7W870</accession>
<evidence type="ECO:0000313" key="2">
    <source>
        <dbReference type="EMBL" id="KAH0776922.1"/>
    </source>
</evidence>
<proteinExistence type="predicted"/>
<keyword evidence="3" id="KW-1185">Reference proteome</keyword>
<reference evidence="2 3" key="1">
    <citation type="journal article" date="2021" name="bioRxiv">
        <title>Chromosome-scale and haplotype-resolved genome assembly of a tetraploid potato cultivar.</title>
        <authorList>
            <person name="Sun H."/>
            <person name="Jiao W.-B."/>
            <person name="Krause K."/>
            <person name="Campoy J.A."/>
            <person name="Goel M."/>
            <person name="Folz-Donahue K."/>
            <person name="Kukat C."/>
            <person name="Huettel B."/>
            <person name="Schneeberger K."/>
        </authorList>
    </citation>
    <scope>NUCLEOTIDE SEQUENCE [LARGE SCALE GENOMIC DNA]</scope>
    <source>
        <strain evidence="2">SolTubOtavaFocal</strain>
        <tissue evidence="2">Leaves</tissue>
    </source>
</reference>
<evidence type="ECO:0008006" key="4">
    <source>
        <dbReference type="Google" id="ProtNLM"/>
    </source>
</evidence>
<feature type="region of interest" description="Disordered" evidence="1">
    <location>
        <begin position="1"/>
        <end position="22"/>
    </location>
</feature>
<sequence length="101" mass="11120">MELLTPSPPPSPTPPNFPSGFSSMASFRRGFYRTSQIVAPQSREVVVEEEEEQGSKVFVAVGKYVDKGVALVQWACKTFGNSEICILHVLQPSPYIPTLCM</sequence>
<protein>
    <recommendedName>
        <fullName evidence="4">UspA domain-containing protein</fullName>
    </recommendedName>
</protein>
<evidence type="ECO:0000256" key="1">
    <source>
        <dbReference type="SAM" id="MobiDB-lite"/>
    </source>
</evidence>
<dbReference type="Proteomes" id="UP000826656">
    <property type="component" value="Unassembled WGS sequence"/>
</dbReference>
<organism evidence="2 3">
    <name type="scientific">Solanum tuberosum</name>
    <name type="common">Potato</name>
    <dbReference type="NCBI Taxonomy" id="4113"/>
    <lineage>
        <taxon>Eukaryota</taxon>
        <taxon>Viridiplantae</taxon>
        <taxon>Streptophyta</taxon>
        <taxon>Embryophyta</taxon>
        <taxon>Tracheophyta</taxon>
        <taxon>Spermatophyta</taxon>
        <taxon>Magnoliopsida</taxon>
        <taxon>eudicotyledons</taxon>
        <taxon>Gunneridae</taxon>
        <taxon>Pentapetalae</taxon>
        <taxon>asterids</taxon>
        <taxon>lamiids</taxon>
        <taxon>Solanales</taxon>
        <taxon>Solanaceae</taxon>
        <taxon>Solanoideae</taxon>
        <taxon>Solaneae</taxon>
        <taxon>Solanum</taxon>
    </lineage>
</organism>
<feature type="compositionally biased region" description="Pro residues" evidence="1">
    <location>
        <begin position="1"/>
        <end position="17"/>
    </location>
</feature>
<dbReference type="EMBL" id="JAIVGD010000003">
    <property type="protein sequence ID" value="KAH0776922.1"/>
    <property type="molecule type" value="Genomic_DNA"/>
</dbReference>
<name>A0ABQ7W870_SOLTU</name>
<evidence type="ECO:0000313" key="3">
    <source>
        <dbReference type="Proteomes" id="UP000826656"/>
    </source>
</evidence>